<evidence type="ECO:0000256" key="1">
    <source>
        <dbReference type="SAM" id="MobiDB-lite"/>
    </source>
</evidence>
<dbReference type="Proteomes" id="UP001217089">
    <property type="component" value="Unassembled WGS sequence"/>
</dbReference>
<gene>
    <name evidence="2" type="ORF">KUTeg_007067</name>
</gene>
<name>A0ABQ9FC61_TEGGR</name>
<feature type="region of interest" description="Disordered" evidence="1">
    <location>
        <begin position="31"/>
        <end position="58"/>
    </location>
</feature>
<feature type="compositionally biased region" description="Basic and acidic residues" evidence="1">
    <location>
        <begin position="37"/>
        <end position="53"/>
    </location>
</feature>
<comment type="caution">
    <text evidence="2">The sequence shown here is derived from an EMBL/GenBank/DDBJ whole genome shotgun (WGS) entry which is preliminary data.</text>
</comment>
<proteinExistence type="predicted"/>
<sequence length="75" mass="8374">MEAELERARSEYKRNIEEGHPVVPLVQMGNGKRKLNKDRPTTAKVQKVGDKRGGGAGGGIYQTCIKKNPHLDFIR</sequence>
<protein>
    <submittedName>
        <fullName evidence="2">Uncharacterized protein</fullName>
    </submittedName>
</protein>
<keyword evidence="3" id="KW-1185">Reference proteome</keyword>
<accession>A0ABQ9FC61</accession>
<dbReference type="EMBL" id="JARBDR010000337">
    <property type="protein sequence ID" value="KAJ8314917.1"/>
    <property type="molecule type" value="Genomic_DNA"/>
</dbReference>
<organism evidence="2 3">
    <name type="scientific">Tegillarca granosa</name>
    <name type="common">Malaysian cockle</name>
    <name type="synonym">Anadara granosa</name>
    <dbReference type="NCBI Taxonomy" id="220873"/>
    <lineage>
        <taxon>Eukaryota</taxon>
        <taxon>Metazoa</taxon>
        <taxon>Spiralia</taxon>
        <taxon>Lophotrochozoa</taxon>
        <taxon>Mollusca</taxon>
        <taxon>Bivalvia</taxon>
        <taxon>Autobranchia</taxon>
        <taxon>Pteriomorphia</taxon>
        <taxon>Arcoida</taxon>
        <taxon>Arcoidea</taxon>
        <taxon>Arcidae</taxon>
        <taxon>Tegillarca</taxon>
    </lineage>
</organism>
<reference evidence="2 3" key="1">
    <citation type="submission" date="2022-12" db="EMBL/GenBank/DDBJ databases">
        <title>Chromosome-level genome of Tegillarca granosa.</title>
        <authorList>
            <person name="Kim J."/>
        </authorList>
    </citation>
    <scope>NUCLEOTIDE SEQUENCE [LARGE SCALE GENOMIC DNA]</scope>
    <source>
        <strain evidence="2">Teg-2019</strain>
        <tissue evidence="2">Adductor muscle</tissue>
    </source>
</reference>
<evidence type="ECO:0000313" key="2">
    <source>
        <dbReference type="EMBL" id="KAJ8314917.1"/>
    </source>
</evidence>
<evidence type="ECO:0000313" key="3">
    <source>
        <dbReference type="Proteomes" id="UP001217089"/>
    </source>
</evidence>